<dbReference type="InterPro" id="IPR023296">
    <property type="entry name" value="Glyco_hydro_beta-prop_sf"/>
</dbReference>
<dbReference type="SUPFAM" id="SSF75005">
    <property type="entry name" value="Arabinanase/levansucrase/invertase"/>
    <property type="match status" value="1"/>
</dbReference>
<gene>
    <name evidence="1" type="ORF">Cflav_PD5539</name>
</gene>
<dbReference type="AlphaFoldDB" id="B9XBL9"/>
<evidence type="ECO:0008006" key="3">
    <source>
        <dbReference type="Google" id="ProtNLM"/>
    </source>
</evidence>
<dbReference type="Gene3D" id="2.115.10.20">
    <property type="entry name" value="Glycosyl hydrolase domain, family 43"/>
    <property type="match status" value="2"/>
</dbReference>
<proteinExistence type="predicted"/>
<dbReference type="STRING" id="320771.Cflav_PD5539"/>
<sequence>MVVAALLLPSNGAIARDLSAEQVLKPHIQADWWQIAGDPDLGELTSSKQQPVDFAVWQATDGKWQLWSCVRGTKEPGNTRLLYAWEGEKLTDPNWKPKGITLRADPKMGEHPGGLQAPFVFRDGRRFVMFYGSWDHICSAISADGKYFQRHLNSEDKTPLFGETSGNTRDPMLIRIGNLWHCYYTAHPENKGTDYCRTSSNLLDWSPAHVVAKGGQAGEGPWSAECPFVVELEPGKFYLFRTQRYGANAQTSVYFSHDPLDFGLNNDKDHFVCTLPVAAPEIIHQISNGSLPHFCRA</sequence>
<accession>B9XBL9</accession>
<protein>
    <recommendedName>
        <fullName evidence="3">Glycosyl hydrolase family 32 domain protein</fullName>
    </recommendedName>
</protein>
<evidence type="ECO:0000313" key="1">
    <source>
        <dbReference type="EMBL" id="EEF62904.1"/>
    </source>
</evidence>
<keyword evidence="2" id="KW-1185">Reference proteome</keyword>
<comment type="caution">
    <text evidence="1">The sequence shown here is derived from an EMBL/GenBank/DDBJ whole genome shotgun (WGS) entry which is preliminary data.</text>
</comment>
<evidence type="ECO:0000313" key="2">
    <source>
        <dbReference type="Proteomes" id="UP000003688"/>
    </source>
</evidence>
<dbReference type="EMBL" id="ABOX02000003">
    <property type="protein sequence ID" value="EEF62904.1"/>
    <property type="molecule type" value="Genomic_DNA"/>
</dbReference>
<organism evidence="1 2">
    <name type="scientific">Pedosphaera parvula (strain Ellin514)</name>
    <dbReference type="NCBI Taxonomy" id="320771"/>
    <lineage>
        <taxon>Bacteria</taxon>
        <taxon>Pseudomonadati</taxon>
        <taxon>Verrucomicrobiota</taxon>
        <taxon>Pedosphaerae</taxon>
        <taxon>Pedosphaerales</taxon>
        <taxon>Pedosphaeraceae</taxon>
        <taxon>Pedosphaera</taxon>
    </lineage>
</organism>
<reference evidence="1 2" key="1">
    <citation type="journal article" date="2011" name="J. Bacteriol.">
        <title>Genome sequence of 'Pedosphaera parvula' Ellin514, an aerobic Verrucomicrobial isolate from pasture soil.</title>
        <authorList>
            <person name="Kant R."/>
            <person name="van Passel M.W."/>
            <person name="Sangwan P."/>
            <person name="Palva A."/>
            <person name="Lucas S."/>
            <person name="Copeland A."/>
            <person name="Lapidus A."/>
            <person name="Glavina Del Rio T."/>
            <person name="Dalin E."/>
            <person name="Tice H."/>
            <person name="Bruce D."/>
            <person name="Goodwin L."/>
            <person name="Pitluck S."/>
            <person name="Chertkov O."/>
            <person name="Larimer F.W."/>
            <person name="Land M.L."/>
            <person name="Hauser L."/>
            <person name="Brettin T.S."/>
            <person name="Detter J.C."/>
            <person name="Han S."/>
            <person name="de Vos W.M."/>
            <person name="Janssen P.H."/>
            <person name="Smidt H."/>
        </authorList>
    </citation>
    <scope>NUCLEOTIDE SEQUENCE [LARGE SCALE GENOMIC DNA]</scope>
    <source>
        <strain evidence="1 2">Ellin514</strain>
    </source>
</reference>
<dbReference type="Proteomes" id="UP000003688">
    <property type="component" value="Unassembled WGS sequence"/>
</dbReference>
<name>B9XBL9_PEDPL</name>